<dbReference type="PANTHER" id="PTHR38646">
    <property type="entry name" value="YALI0F00814P"/>
    <property type="match status" value="1"/>
</dbReference>
<keyword evidence="2" id="KW-0472">Membrane</keyword>
<evidence type="ECO:0008006" key="5">
    <source>
        <dbReference type="Google" id="ProtNLM"/>
    </source>
</evidence>
<feature type="transmembrane region" description="Helical" evidence="2">
    <location>
        <begin position="90"/>
        <end position="108"/>
    </location>
</feature>
<accession>G7E812</accession>
<evidence type="ECO:0000313" key="3">
    <source>
        <dbReference type="EMBL" id="GAA98972.1"/>
    </source>
</evidence>
<dbReference type="STRING" id="764103.G7E812"/>
<feature type="region of interest" description="Disordered" evidence="1">
    <location>
        <begin position="163"/>
        <end position="184"/>
    </location>
</feature>
<feature type="compositionally biased region" description="Basic residues" evidence="1">
    <location>
        <begin position="43"/>
        <end position="54"/>
    </location>
</feature>
<dbReference type="eggNOG" id="ENOG502S764">
    <property type="taxonomic scope" value="Eukaryota"/>
</dbReference>
<feature type="region of interest" description="Disordered" evidence="1">
    <location>
        <begin position="249"/>
        <end position="273"/>
    </location>
</feature>
<evidence type="ECO:0000256" key="1">
    <source>
        <dbReference type="SAM" id="MobiDB-lite"/>
    </source>
</evidence>
<name>G7E812_MIXOS</name>
<dbReference type="PANTHER" id="PTHR38646:SF1">
    <property type="entry name" value="DUF202 DOMAIN-CONTAINING PROTEIN"/>
    <property type="match status" value="1"/>
</dbReference>
<dbReference type="HOGENOM" id="CLU_711910_0_0_1"/>
<feature type="region of interest" description="Disordered" evidence="1">
    <location>
        <begin position="289"/>
        <end position="311"/>
    </location>
</feature>
<feature type="compositionally biased region" description="Low complexity" evidence="1">
    <location>
        <begin position="261"/>
        <end position="273"/>
    </location>
</feature>
<dbReference type="OrthoDB" id="2555434at2759"/>
<proteinExistence type="predicted"/>
<keyword evidence="4" id="KW-1185">Reference proteome</keyword>
<organism evidence="3 4">
    <name type="scientific">Mixia osmundae (strain CBS 9802 / IAM 14324 / JCM 22182 / KY 12970)</name>
    <dbReference type="NCBI Taxonomy" id="764103"/>
    <lineage>
        <taxon>Eukaryota</taxon>
        <taxon>Fungi</taxon>
        <taxon>Dikarya</taxon>
        <taxon>Basidiomycota</taxon>
        <taxon>Pucciniomycotina</taxon>
        <taxon>Mixiomycetes</taxon>
        <taxon>Mixiales</taxon>
        <taxon>Mixiaceae</taxon>
        <taxon>Mixia</taxon>
    </lineage>
</organism>
<dbReference type="RefSeq" id="XP_014567129.1">
    <property type="nucleotide sequence ID" value="XM_014711643.1"/>
</dbReference>
<dbReference type="EMBL" id="BABT02000165">
    <property type="protein sequence ID" value="GAA98972.1"/>
    <property type="molecule type" value="Genomic_DNA"/>
</dbReference>
<dbReference type="InParanoid" id="G7E812"/>
<gene>
    <name evidence="3" type="primary">Mo05660</name>
    <name evidence="3" type="ORF">E5Q_05660</name>
</gene>
<evidence type="ECO:0000256" key="2">
    <source>
        <dbReference type="SAM" id="Phobius"/>
    </source>
</evidence>
<keyword evidence="2" id="KW-1133">Transmembrane helix</keyword>
<protein>
    <recommendedName>
        <fullName evidence="5">DUF202 domain-containing protein</fullName>
    </recommendedName>
</protein>
<reference evidence="3 4" key="2">
    <citation type="journal article" date="2012" name="Open Biol.">
        <title>Characteristics of nucleosomes and linker DNA regions on the genome of the basidiomycete Mixia osmundae revealed by mono- and dinucleosome mapping.</title>
        <authorList>
            <person name="Nishida H."/>
            <person name="Kondo S."/>
            <person name="Matsumoto T."/>
            <person name="Suzuki Y."/>
            <person name="Yoshikawa H."/>
            <person name="Taylor T.D."/>
            <person name="Sugiyama J."/>
        </authorList>
    </citation>
    <scope>NUCLEOTIDE SEQUENCE [LARGE SCALE GENOMIC DNA]</scope>
    <source>
        <strain evidence="4">CBS 9802 / IAM 14324 / JCM 22182 / KY 12970</strain>
    </source>
</reference>
<feature type="transmembrane region" description="Helical" evidence="2">
    <location>
        <begin position="366"/>
        <end position="386"/>
    </location>
</feature>
<keyword evidence="2" id="KW-0812">Transmembrane</keyword>
<sequence>MAQADPKGKQRTISPTIEETLLGNESETSSGVESDDSGDNRRQKSRRKGSHRGKERPQYLYQGHRRSSFLTDDISELTELRARQRTFDGAYFRTALGSISYALVILKIFDNSFITIGLIYVIVAGLIFLLSILRRRRSNHDFADVHRLEVAAELEAAARKAQTRLKRDVQPPESARLLHPTSSSPRMISFAMPPSFERDALARSWTAPGSPQNYGSLSTSRRARSFKSKLSSSLNQFIDDSFVTQSQREAALRTEAEDARLSAPPARPRSAWPDLLAQPGEETFLMDSPELQQSQSIPEGRTGSPKLSNTSKIPVVRRRFGSLTSLASLGRRSLMGRSDSPTRQSQPQESQLPRIFGRNFRTSGDIVVLLIVCLIGLELALFILILKI</sequence>
<feature type="transmembrane region" description="Helical" evidence="2">
    <location>
        <begin position="114"/>
        <end position="133"/>
    </location>
</feature>
<dbReference type="AlphaFoldDB" id="G7E812"/>
<reference evidence="3 4" key="1">
    <citation type="journal article" date="2011" name="J. Gen. Appl. Microbiol.">
        <title>Draft genome sequencing of the enigmatic basidiomycete Mixia osmundae.</title>
        <authorList>
            <person name="Nishida H."/>
            <person name="Nagatsuka Y."/>
            <person name="Sugiyama J."/>
        </authorList>
    </citation>
    <scope>NUCLEOTIDE SEQUENCE [LARGE SCALE GENOMIC DNA]</scope>
    <source>
        <strain evidence="4">CBS 9802 / IAM 14324 / JCM 22182 / KY 12970</strain>
    </source>
</reference>
<feature type="region of interest" description="Disordered" evidence="1">
    <location>
        <begin position="1"/>
        <end position="58"/>
    </location>
</feature>
<feature type="compositionally biased region" description="Polar residues" evidence="1">
    <location>
        <begin position="11"/>
        <end position="32"/>
    </location>
</feature>
<evidence type="ECO:0000313" key="4">
    <source>
        <dbReference type="Proteomes" id="UP000009131"/>
    </source>
</evidence>
<comment type="caution">
    <text evidence="3">The sequence shown here is derived from an EMBL/GenBank/DDBJ whole genome shotgun (WGS) entry which is preliminary data.</text>
</comment>
<feature type="compositionally biased region" description="Basic and acidic residues" evidence="1">
    <location>
        <begin position="250"/>
        <end position="260"/>
    </location>
</feature>
<dbReference type="Proteomes" id="UP000009131">
    <property type="component" value="Unassembled WGS sequence"/>
</dbReference>